<dbReference type="GeneID" id="61134686"/>
<name>Q5YSF4_NOCFA</name>
<evidence type="ECO:0000256" key="1">
    <source>
        <dbReference type="SAM" id="MobiDB-lite"/>
    </source>
</evidence>
<organism evidence="2 3">
    <name type="scientific">Nocardia farcinica (strain IFM 10152)</name>
    <dbReference type="NCBI Taxonomy" id="247156"/>
    <lineage>
        <taxon>Bacteria</taxon>
        <taxon>Bacillati</taxon>
        <taxon>Actinomycetota</taxon>
        <taxon>Actinomycetes</taxon>
        <taxon>Mycobacteriales</taxon>
        <taxon>Nocardiaceae</taxon>
        <taxon>Nocardia</taxon>
    </lineage>
</organism>
<keyword evidence="3" id="KW-1185">Reference proteome</keyword>
<dbReference type="STRING" id="247156.NFA_40390"/>
<dbReference type="OrthoDB" id="4466221at2"/>
<evidence type="ECO:0000313" key="2">
    <source>
        <dbReference type="EMBL" id="BAD58887.1"/>
    </source>
</evidence>
<sequence length="185" mass="20445">MTAETYISIAADVLKRCSGYDLWFPTPSQTAIVAWANLFAESRLSREDLLAGVDLAYTREAPGYRPLPASIIRYAHTAYYEALRDLPDGQRALMDEASYALQDLGFSPNEAHRYSRAIALGRPTDLTLTPEQDSRLRARLTTTKKQLAQPPRQLQPLWQILTANPSNGPEKAFTTPTPGHGGEAA</sequence>
<dbReference type="RefSeq" id="WP_011210572.1">
    <property type="nucleotide sequence ID" value="NC_006361.1"/>
</dbReference>
<dbReference type="EMBL" id="AP006618">
    <property type="protein sequence ID" value="BAD58887.1"/>
    <property type="molecule type" value="Genomic_DNA"/>
</dbReference>
<feature type="region of interest" description="Disordered" evidence="1">
    <location>
        <begin position="162"/>
        <end position="185"/>
    </location>
</feature>
<evidence type="ECO:0000313" key="3">
    <source>
        <dbReference type="Proteomes" id="UP000006820"/>
    </source>
</evidence>
<gene>
    <name evidence="2" type="ordered locus">NFA_40390</name>
</gene>
<protein>
    <submittedName>
        <fullName evidence="2">Uncharacterized protein</fullName>
    </submittedName>
</protein>
<accession>Q5YSF4</accession>
<reference evidence="2 3" key="1">
    <citation type="journal article" date="2004" name="Proc. Natl. Acad. Sci. U.S.A.">
        <title>The complete genomic sequence of Nocardia farcinica IFM 10152.</title>
        <authorList>
            <person name="Ishikawa J."/>
            <person name="Yamashita A."/>
            <person name="Mikami Y."/>
            <person name="Hoshino Y."/>
            <person name="Kurita H."/>
            <person name="Hotta K."/>
            <person name="Shiba T."/>
            <person name="Hattori M."/>
        </authorList>
    </citation>
    <scope>NUCLEOTIDE SEQUENCE [LARGE SCALE GENOMIC DNA]</scope>
    <source>
        <strain evidence="2 3">IFM 10152</strain>
    </source>
</reference>
<dbReference type="KEGG" id="nfa:NFA_40390"/>
<proteinExistence type="predicted"/>
<dbReference type="HOGENOM" id="CLU_1459881_0_0_11"/>
<dbReference type="AlphaFoldDB" id="Q5YSF4"/>
<dbReference type="Proteomes" id="UP000006820">
    <property type="component" value="Chromosome"/>
</dbReference>